<gene>
    <name evidence="2" type="ORF">IRI77_10580</name>
</gene>
<dbReference type="PROSITE" id="PS50943">
    <property type="entry name" value="HTH_CROC1"/>
    <property type="match status" value="1"/>
</dbReference>
<name>A0A7S7NWB0_PALFE</name>
<dbReference type="GO" id="GO:0003677">
    <property type="term" value="F:DNA binding"/>
    <property type="evidence" value="ECO:0007669"/>
    <property type="project" value="InterPro"/>
</dbReference>
<organism evidence="2 3">
    <name type="scientific">Paludibaculum fermentans</name>
    <dbReference type="NCBI Taxonomy" id="1473598"/>
    <lineage>
        <taxon>Bacteria</taxon>
        <taxon>Pseudomonadati</taxon>
        <taxon>Acidobacteriota</taxon>
        <taxon>Terriglobia</taxon>
        <taxon>Bryobacterales</taxon>
        <taxon>Bryobacteraceae</taxon>
        <taxon>Paludibaculum</taxon>
    </lineage>
</organism>
<dbReference type="InterPro" id="IPR001387">
    <property type="entry name" value="Cro/C1-type_HTH"/>
</dbReference>
<evidence type="ECO:0000313" key="3">
    <source>
        <dbReference type="Proteomes" id="UP000593892"/>
    </source>
</evidence>
<dbReference type="Proteomes" id="UP000593892">
    <property type="component" value="Chromosome"/>
</dbReference>
<dbReference type="InterPro" id="IPR010982">
    <property type="entry name" value="Lambda_DNA-bd_dom_sf"/>
</dbReference>
<accession>A0A7S7NWB0</accession>
<dbReference type="AlphaFoldDB" id="A0A7S7NWB0"/>
<dbReference type="SMART" id="SM00530">
    <property type="entry name" value="HTH_XRE"/>
    <property type="match status" value="1"/>
</dbReference>
<evidence type="ECO:0000313" key="2">
    <source>
        <dbReference type="EMBL" id="QOY90374.1"/>
    </source>
</evidence>
<sequence>MSIETAHGHTLDGQELAGIIRTFREMRRWSQDTLAVLSKLSIRTVQRVESGEVSSPETRRALAIAFELEEIDFFNKPLIMPNPERMRAEVEKIKRENVTMEARIVGSGQELVRLFESVQMDSFSSAVELHGVAAEAFAGLVDYLRDYRDCADLMSETQKLTVFDEVQGYMDALRKAGFSISHARRDTRLVGRDWADKTSWEVSIAYLVVFPKGSEPKIICAPRQVRF</sequence>
<dbReference type="Gene3D" id="1.10.260.40">
    <property type="entry name" value="lambda repressor-like DNA-binding domains"/>
    <property type="match status" value="1"/>
</dbReference>
<protein>
    <submittedName>
        <fullName evidence="2">Helix-turn-helix transcriptional regulator</fullName>
    </submittedName>
</protein>
<dbReference type="SUPFAM" id="SSF47413">
    <property type="entry name" value="lambda repressor-like DNA-binding domains"/>
    <property type="match status" value="1"/>
</dbReference>
<feature type="domain" description="HTH cro/C1-type" evidence="1">
    <location>
        <begin position="20"/>
        <end position="74"/>
    </location>
</feature>
<keyword evidence="3" id="KW-1185">Reference proteome</keyword>
<dbReference type="CDD" id="cd00093">
    <property type="entry name" value="HTH_XRE"/>
    <property type="match status" value="1"/>
</dbReference>
<proteinExistence type="predicted"/>
<dbReference type="KEGG" id="pfer:IRI77_10580"/>
<evidence type="ECO:0000259" key="1">
    <source>
        <dbReference type="PROSITE" id="PS50943"/>
    </source>
</evidence>
<dbReference type="EMBL" id="CP063849">
    <property type="protein sequence ID" value="QOY90374.1"/>
    <property type="molecule type" value="Genomic_DNA"/>
</dbReference>
<dbReference type="RefSeq" id="WP_194452039.1">
    <property type="nucleotide sequence ID" value="NZ_CP063849.1"/>
</dbReference>
<reference evidence="2 3" key="1">
    <citation type="submission" date="2020-10" db="EMBL/GenBank/DDBJ databases">
        <title>Complete genome sequence of Paludibaculum fermentans P105T, a facultatively anaerobic acidobacterium capable of dissimilatory Fe(III) reduction.</title>
        <authorList>
            <person name="Dedysh S.N."/>
            <person name="Beletsky A.V."/>
            <person name="Kulichevskaya I.S."/>
            <person name="Mardanov A.V."/>
            <person name="Ravin N.V."/>
        </authorList>
    </citation>
    <scope>NUCLEOTIDE SEQUENCE [LARGE SCALE GENOMIC DNA]</scope>
    <source>
        <strain evidence="2 3">P105</strain>
    </source>
</reference>